<reference evidence="2" key="1">
    <citation type="journal article" date="2014" name="Front. Microbiol.">
        <title>High frequency of phylogenetically diverse reductive dehalogenase-homologous genes in deep subseafloor sedimentary metagenomes.</title>
        <authorList>
            <person name="Kawai M."/>
            <person name="Futagami T."/>
            <person name="Toyoda A."/>
            <person name="Takaki Y."/>
            <person name="Nishi S."/>
            <person name="Hori S."/>
            <person name="Arai W."/>
            <person name="Tsubouchi T."/>
            <person name="Morono Y."/>
            <person name="Uchiyama I."/>
            <person name="Ito T."/>
            <person name="Fujiyama A."/>
            <person name="Inagaki F."/>
            <person name="Takami H."/>
        </authorList>
    </citation>
    <scope>NUCLEOTIDE SEQUENCE</scope>
    <source>
        <strain evidence="2">Expedition CK06-06</strain>
    </source>
</reference>
<dbReference type="AlphaFoldDB" id="X0Z0M5"/>
<comment type="caution">
    <text evidence="2">The sequence shown here is derived from an EMBL/GenBank/DDBJ whole genome shotgun (WGS) entry which is preliminary data.</text>
</comment>
<keyword evidence="1" id="KW-0472">Membrane</keyword>
<keyword evidence="1" id="KW-1133">Transmembrane helix</keyword>
<proteinExistence type="predicted"/>
<evidence type="ECO:0008006" key="3">
    <source>
        <dbReference type="Google" id="ProtNLM"/>
    </source>
</evidence>
<name>X0Z0M5_9ZZZZ</name>
<evidence type="ECO:0000313" key="2">
    <source>
        <dbReference type="EMBL" id="GAG42246.1"/>
    </source>
</evidence>
<feature type="non-terminal residue" evidence="2">
    <location>
        <position position="1"/>
    </location>
</feature>
<organism evidence="2">
    <name type="scientific">marine sediment metagenome</name>
    <dbReference type="NCBI Taxonomy" id="412755"/>
    <lineage>
        <taxon>unclassified sequences</taxon>
        <taxon>metagenomes</taxon>
        <taxon>ecological metagenomes</taxon>
    </lineage>
</organism>
<evidence type="ECO:0000256" key="1">
    <source>
        <dbReference type="SAM" id="Phobius"/>
    </source>
</evidence>
<sequence length="39" mass="4028">LLCFTGYVGPIANWAHGAGLLFGGVLGIISTLSKEVPRV</sequence>
<gene>
    <name evidence="2" type="ORF">S01H1_85688</name>
</gene>
<feature type="transmembrane region" description="Helical" evidence="1">
    <location>
        <begin position="14"/>
        <end position="33"/>
    </location>
</feature>
<keyword evidence="1" id="KW-0812">Transmembrane</keyword>
<accession>X0Z0M5</accession>
<dbReference type="EMBL" id="BARS01058955">
    <property type="protein sequence ID" value="GAG42246.1"/>
    <property type="molecule type" value="Genomic_DNA"/>
</dbReference>
<protein>
    <recommendedName>
        <fullName evidence="3">Peptidase S54 rhomboid domain-containing protein</fullName>
    </recommendedName>
</protein>